<proteinExistence type="predicted"/>
<accession>A0A9X1HWU9</accession>
<dbReference type="AlphaFoldDB" id="A0A9X1HWU9"/>
<reference evidence="1" key="1">
    <citation type="submission" date="2021-10" db="EMBL/GenBank/DDBJ databases">
        <title>Tamlana sargassums sp. nov., and Tamlana laminarinivorans sp. nov., two new bacteria isolated from the brown alga.</title>
        <authorList>
            <person name="Li J."/>
        </authorList>
    </citation>
    <scope>NUCLEOTIDE SEQUENCE</scope>
    <source>
        <strain evidence="1">PT2-4</strain>
    </source>
</reference>
<comment type="caution">
    <text evidence="1">The sequence shown here is derived from an EMBL/GenBank/DDBJ whole genome shotgun (WGS) entry which is preliminary data.</text>
</comment>
<protein>
    <submittedName>
        <fullName evidence="1">Uncharacterized protein</fullName>
    </submittedName>
</protein>
<dbReference type="Proteomes" id="UP001139199">
    <property type="component" value="Unassembled WGS sequence"/>
</dbReference>
<name>A0A9X1HWU9_9FLAO</name>
<dbReference type="EMBL" id="JAJAPW010000001">
    <property type="protein sequence ID" value="MCB4797221.1"/>
    <property type="molecule type" value="Genomic_DNA"/>
</dbReference>
<organism evidence="1 2">
    <name type="scientific">Neotamlana laminarinivorans</name>
    <dbReference type="NCBI Taxonomy" id="2883124"/>
    <lineage>
        <taxon>Bacteria</taxon>
        <taxon>Pseudomonadati</taxon>
        <taxon>Bacteroidota</taxon>
        <taxon>Flavobacteriia</taxon>
        <taxon>Flavobacteriales</taxon>
        <taxon>Flavobacteriaceae</taxon>
        <taxon>Neotamlana</taxon>
    </lineage>
</organism>
<gene>
    <name evidence="1" type="ORF">LG649_00055</name>
</gene>
<dbReference type="RefSeq" id="WP_226539480.1">
    <property type="nucleotide sequence ID" value="NZ_JAJAPW010000001.1"/>
</dbReference>
<evidence type="ECO:0000313" key="2">
    <source>
        <dbReference type="Proteomes" id="UP001139199"/>
    </source>
</evidence>
<sequence length="169" mass="20139">MKEIKRIILFFCIVNASIAYSQNKDFNFIISVDNDLRNIYVDKFVVTDKEGNNQSVRVNYVQGNLSIKESDYKKLTSDNVTNINLNTRYVKQCGDNTETFNYDIENFKLPWLTKGNHFVLYIYDTTNKKYKKIYDPLPDKDFTFEYDWSEGSMRRVQKKLTKEQKRCNK</sequence>
<keyword evidence="2" id="KW-1185">Reference proteome</keyword>
<evidence type="ECO:0000313" key="1">
    <source>
        <dbReference type="EMBL" id="MCB4797221.1"/>
    </source>
</evidence>